<sequence>LYTMSTALTETVNLDNGDIIQMPKMAPPPLTPEQKEALAKAKRYAVQESVKHVLLKQEAQAKLAVENSLVTTASQPLPGLPSGLGNENMFLQKQQALVLMCRVYVGSIYYDLKEEIIRNAFSPFGPFKSINMSFDPITGKHKGFAFIEYETPEAAQLSLDQMGGVMLGGRSIKVGRPANMPQSHPVIDLLLDESKMQKRIYISSVHTDLNTEDLKSVFSAFGNILSCALVPDVLTGKHKGYGFIEYDTLQAANDAVASMNLFDLGGQYLRVGKAIAPVGVTIPPGSSFTNSAFPGVPGLPSIVGMPGFPSTPLPTPAAIPAPGVVTAPVLSSRSNPNIPPPGIAIPTTIATTTKQKTAKETMELPNTLSAQEDMKLSGVQARHMIMQKLMRKEEASKVMVLHNMVDVEEIDDDLESEVTEECGKFGSVSRVVIYQEKQSEAEDAPVTVKIYVEFTDSVFCKKAVESLNGRWFGGRKIEAIIYPQHKFNHNDLTG</sequence>
<dbReference type="OMA" id="VHTHKGY"/>
<dbReference type="Pfam" id="PF00076">
    <property type="entry name" value="RRM_1"/>
    <property type="match status" value="3"/>
</dbReference>
<keyword evidence="4" id="KW-0508">mRNA splicing</keyword>
<name>F6UF46_CIOIN</name>
<dbReference type="InParanoid" id="F6UF46"/>
<dbReference type="STRING" id="7719.ENSCINP00000017200"/>
<dbReference type="GO" id="GO:0005634">
    <property type="term" value="C:nucleus"/>
    <property type="evidence" value="ECO:0007669"/>
    <property type="project" value="UniProtKB-SubCell"/>
</dbReference>
<protein>
    <recommendedName>
        <fullName evidence="7">RRM domain-containing protein</fullName>
    </recommendedName>
</protein>
<reference evidence="9" key="1">
    <citation type="journal article" date="2002" name="Science">
        <title>The draft genome of Ciona intestinalis: insights into chordate and vertebrate origins.</title>
        <authorList>
            <person name="Dehal P."/>
            <person name="Satou Y."/>
            <person name="Campbell R.K."/>
            <person name="Chapman J."/>
            <person name="Degnan B."/>
            <person name="De Tomaso A."/>
            <person name="Davidson B."/>
            <person name="Di Gregorio A."/>
            <person name="Gelpke M."/>
            <person name="Goodstein D.M."/>
            <person name="Harafuji N."/>
            <person name="Hastings K.E."/>
            <person name="Ho I."/>
            <person name="Hotta K."/>
            <person name="Huang W."/>
            <person name="Kawashima T."/>
            <person name="Lemaire P."/>
            <person name="Martinez D."/>
            <person name="Meinertzhagen I.A."/>
            <person name="Necula S."/>
            <person name="Nonaka M."/>
            <person name="Putnam N."/>
            <person name="Rash S."/>
            <person name="Saiga H."/>
            <person name="Satake M."/>
            <person name="Terry A."/>
            <person name="Yamada L."/>
            <person name="Wang H.G."/>
            <person name="Awazu S."/>
            <person name="Azumi K."/>
            <person name="Boore J."/>
            <person name="Branno M."/>
            <person name="Chin-Bow S."/>
            <person name="DeSantis R."/>
            <person name="Doyle S."/>
            <person name="Francino P."/>
            <person name="Keys D.N."/>
            <person name="Haga S."/>
            <person name="Hayashi H."/>
            <person name="Hino K."/>
            <person name="Imai K.S."/>
            <person name="Inaba K."/>
            <person name="Kano S."/>
            <person name="Kobayashi K."/>
            <person name="Kobayashi M."/>
            <person name="Lee B.I."/>
            <person name="Makabe K.W."/>
            <person name="Manohar C."/>
            <person name="Matassi G."/>
            <person name="Medina M."/>
            <person name="Mochizuki Y."/>
            <person name="Mount S."/>
            <person name="Morishita T."/>
            <person name="Miura S."/>
            <person name="Nakayama A."/>
            <person name="Nishizaka S."/>
            <person name="Nomoto H."/>
            <person name="Ohta F."/>
            <person name="Oishi K."/>
            <person name="Rigoutsos I."/>
            <person name="Sano M."/>
            <person name="Sasaki A."/>
            <person name="Sasakura Y."/>
            <person name="Shoguchi E."/>
            <person name="Shin-i T."/>
            <person name="Spagnuolo A."/>
            <person name="Stainier D."/>
            <person name="Suzuki M.M."/>
            <person name="Tassy O."/>
            <person name="Takatori N."/>
            <person name="Tokuoka M."/>
            <person name="Yagi K."/>
            <person name="Yoshizaki F."/>
            <person name="Wada S."/>
            <person name="Zhang C."/>
            <person name="Hyatt P.D."/>
            <person name="Larimer F."/>
            <person name="Detter C."/>
            <person name="Doggett N."/>
            <person name="Glavina T."/>
            <person name="Hawkins T."/>
            <person name="Richardson P."/>
            <person name="Lucas S."/>
            <person name="Kohara Y."/>
            <person name="Levine M."/>
            <person name="Satoh N."/>
            <person name="Rokhsar D.S."/>
        </authorList>
    </citation>
    <scope>NUCLEOTIDE SEQUENCE [LARGE SCALE GENOMIC DNA]</scope>
</reference>
<evidence type="ECO:0000256" key="3">
    <source>
        <dbReference type="ARBA" id="ARBA00022884"/>
    </source>
</evidence>
<dbReference type="PANTHER" id="PTHR47330">
    <property type="entry name" value="POLY(U)-BINDING-SPLICING FACTOR PUF60-B-RELATED"/>
    <property type="match status" value="1"/>
</dbReference>
<dbReference type="InterPro" id="IPR034209">
    <property type="entry name" value="PUF60_RRM1"/>
</dbReference>
<evidence type="ECO:0000256" key="6">
    <source>
        <dbReference type="PROSITE-ProRule" id="PRU00176"/>
    </source>
</evidence>
<dbReference type="FunFam" id="3.30.70.330:FF:000136">
    <property type="entry name" value="poly(U)-binding-splicing factor PUF60 isoform X1"/>
    <property type="match status" value="1"/>
</dbReference>
<dbReference type="InterPro" id="IPR003954">
    <property type="entry name" value="RRM_euk-type"/>
</dbReference>
<feature type="domain" description="RRM" evidence="7">
    <location>
        <begin position="198"/>
        <end position="276"/>
    </location>
</feature>
<evidence type="ECO:0000256" key="4">
    <source>
        <dbReference type="ARBA" id="ARBA00023187"/>
    </source>
</evidence>
<dbReference type="FunCoup" id="F6UF46">
    <property type="interactions" value="849"/>
</dbReference>
<keyword evidence="9" id="KW-1185">Reference proteome</keyword>
<keyword evidence="3 6" id="KW-0694">RNA-binding</keyword>
<dbReference type="PROSITE" id="PS50102">
    <property type="entry name" value="RRM"/>
    <property type="match status" value="3"/>
</dbReference>
<dbReference type="InterPro" id="IPR034211">
    <property type="entry name" value="PUF60_RRM2"/>
</dbReference>
<comment type="subcellular location">
    <subcellularLocation>
        <location evidence="1">Nucleus</location>
    </subcellularLocation>
</comment>
<feature type="domain" description="RRM" evidence="7">
    <location>
        <begin position="397"/>
        <end position="478"/>
    </location>
</feature>
<dbReference type="InterPro" id="IPR012677">
    <property type="entry name" value="Nucleotide-bd_a/b_plait_sf"/>
</dbReference>
<evidence type="ECO:0000313" key="9">
    <source>
        <dbReference type="Proteomes" id="UP000008144"/>
    </source>
</evidence>
<proteinExistence type="predicted"/>
<feature type="domain" description="RRM" evidence="7">
    <location>
        <begin position="101"/>
        <end position="179"/>
    </location>
</feature>
<reference evidence="8" key="3">
    <citation type="submission" date="2025-08" db="UniProtKB">
        <authorList>
            <consortium name="Ensembl"/>
        </authorList>
    </citation>
    <scope>IDENTIFICATION</scope>
</reference>
<dbReference type="Ensembl" id="ENSCINT00000017200.3">
    <property type="protein sequence ID" value="ENSCINP00000017200.3"/>
    <property type="gene ID" value="ENSCING00000008436.3"/>
</dbReference>
<organism evidence="8 9">
    <name type="scientific">Ciona intestinalis</name>
    <name type="common">Transparent sea squirt</name>
    <name type="synonym">Ascidia intestinalis</name>
    <dbReference type="NCBI Taxonomy" id="7719"/>
    <lineage>
        <taxon>Eukaryota</taxon>
        <taxon>Metazoa</taxon>
        <taxon>Chordata</taxon>
        <taxon>Tunicata</taxon>
        <taxon>Ascidiacea</taxon>
        <taxon>Phlebobranchia</taxon>
        <taxon>Cionidae</taxon>
        <taxon>Ciona</taxon>
    </lineage>
</organism>
<evidence type="ECO:0000256" key="1">
    <source>
        <dbReference type="ARBA" id="ARBA00004123"/>
    </source>
</evidence>
<reference evidence="8" key="2">
    <citation type="journal article" date="2008" name="Genome Biol.">
        <title>Improved genome assembly and evidence-based global gene model set for the chordate Ciona intestinalis: new insight into intron and operon populations.</title>
        <authorList>
            <person name="Satou Y."/>
            <person name="Mineta K."/>
            <person name="Ogasawara M."/>
            <person name="Sasakura Y."/>
            <person name="Shoguchi E."/>
            <person name="Ueno K."/>
            <person name="Yamada L."/>
            <person name="Matsumoto J."/>
            <person name="Wasserscheid J."/>
            <person name="Dewar K."/>
            <person name="Wiley G.B."/>
            <person name="Macmil S.L."/>
            <person name="Roe B.A."/>
            <person name="Zeller R.W."/>
            <person name="Hastings K.E."/>
            <person name="Lemaire P."/>
            <person name="Lindquist E."/>
            <person name="Endo T."/>
            <person name="Hotta K."/>
            <person name="Inaba K."/>
        </authorList>
    </citation>
    <scope>NUCLEOTIDE SEQUENCE [LARGE SCALE GENOMIC DNA]</scope>
    <source>
        <strain evidence="8">wild type</strain>
    </source>
</reference>
<dbReference type="CDD" id="cd12370">
    <property type="entry name" value="RRM1_PUF60"/>
    <property type="match status" value="1"/>
</dbReference>
<dbReference type="InterPro" id="IPR000504">
    <property type="entry name" value="RRM_dom"/>
</dbReference>
<evidence type="ECO:0000256" key="2">
    <source>
        <dbReference type="ARBA" id="ARBA00022664"/>
    </source>
</evidence>
<dbReference type="PANTHER" id="PTHR47330:SF1">
    <property type="entry name" value="POLY(U)-BINDING-SPLICING FACTOR PUF60"/>
    <property type="match status" value="1"/>
</dbReference>
<evidence type="ECO:0000259" key="7">
    <source>
        <dbReference type="PROSITE" id="PS50102"/>
    </source>
</evidence>
<dbReference type="InterPro" id="IPR035979">
    <property type="entry name" value="RBD_domain_sf"/>
</dbReference>
<keyword evidence="2" id="KW-0507">mRNA processing</keyword>
<dbReference type="Proteomes" id="UP000008144">
    <property type="component" value="Chromosome 11"/>
</dbReference>
<accession>F6UF46</accession>
<keyword evidence="5" id="KW-0539">Nucleus</keyword>
<dbReference type="EMBL" id="EAAA01000784">
    <property type="status" value="NOT_ANNOTATED_CDS"/>
    <property type="molecule type" value="Genomic_DNA"/>
</dbReference>
<reference evidence="8" key="4">
    <citation type="submission" date="2025-09" db="UniProtKB">
        <authorList>
            <consortium name="Ensembl"/>
        </authorList>
    </citation>
    <scope>IDENTIFICATION</scope>
</reference>
<dbReference type="GO" id="GO:0000380">
    <property type="term" value="P:alternative mRNA splicing, via spliceosome"/>
    <property type="evidence" value="ECO:0000318"/>
    <property type="project" value="GO_Central"/>
</dbReference>
<dbReference type="SMART" id="SM00360">
    <property type="entry name" value="RRM"/>
    <property type="match status" value="3"/>
</dbReference>
<dbReference type="SUPFAM" id="SSF54928">
    <property type="entry name" value="RNA-binding domain, RBD"/>
    <property type="match status" value="2"/>
</dbReference>
<dbReference type="GO" id="GO:0006376">
    <property type="term" value="P:mRNA splice site recognition"/>
    <property type="evidence" value="ECO:0000318"/>
    <property type="project" value="GO_Central"/>
</dbReference>
<dbReference type="GO" id="GO:0000381">
    <property type="term" value="P:regulation of alternative mRNA splicing, via spliceosome"/>
    <property type="evidence" value="ECO:0000318"/>
    <property type="project" value="GO_Central"/>
</dbReference>
<dbReference type="Gene3D" id="3.30.70.330">
    <property type="match status" value="3"/>
</dbReference>
<evidence type="ECO:0000313" key="8">
    <source>
        <dbReference type="Ensembl" id="ENSCINP00000017200.3"/>
    </source>
</evidence>
<dbReference type="FunFam" id="3.30.70.330:FF:000382">
    <property type="entry name" value="G-patch domain-containing protein"/>
    <property type="match status" value="1"/>
</dbReference>
<evidence type="ECO:0000256" key="5">
    <source>
        <dbReference type="ARBA" id="ARBA00023242"/>
    </source>
</evidence>
<dbReference type="GO" id="GO:0003723">
    <property type="term" value="F:RNA binding"/>
    <property type="evidence" value="ECO:0007669"/>
    <property type="project" value="UniProtKB-UniRule"/>
</dbReference>
<dbReference type="SMART" id="SM00361">
    <property type="entry name" value="RRM_1"/>
    <property type="match status" value="2"/>
</dbReference>
<dbReference type="AlphaFoldDB" id="F6UF46"/>
<dbReference type="GeneTree" id="ENSGT00940000155594"/>
<dbReference type="InterPro" id="IPR051974">
    <property type="entry name" value="PUF60_regulator"/>
</dbReference>
<dbReference type="HOGENOM" id="CLU_020551_3_1_1"/>
<dbReference type="CDD" id="cd12371">
    <property type="entry name" value="RRM2_PUF60"/>
    <property type="match status" value="1"/>
</dbReference>